<dbReference type="AlphaFoldDB" id="A0A6H0XIP6"/>
<accession>A0A6H0XIP6</accession>
<feature type="region of interest" description="Disordered" evidence="1">
    <location>
        <begin position="185"/>
        <end position="225"/>
    </location>
</feature>
<dbReference type="PANTHER" id="PTHR28020:SF1">
    <property type="entry name" value="YAP1-BINDING PROTEIN 1-RELATED"/>
    <property type="match status" value="1"/>
</dbReference>
<dbReference type="EMBL" id="CP051139">
    <property type="protein sequence ID" value="QIW94508.1"/>
    <property type="molecule type" value="Genomic_DNA"/>
</dbReference>
<evidence type="ECO:0000313" key="2">
    <source>
        <dbReference type="EMBL" id="QIW94508.1"/>
    </source>
</evidence>
<organism evidence="2 3">
    <name type="scientific">Peltaster fructicola</name>
    <dbReference type="NCBI Taxonomy" id="286661"/>
    <lineage>
        <taxon>Eukaryota</taxon>
        <taxon>Fungi</taxon>
        <taxon>Dikarya</taxon>
        <taxon>Ascomycota</taxon>
        <taxon>Pezizomycotina</taxon>
        <taxon>Dothideomycetes</taxon>
        <taxon>Dothideomycetes incertae sedis</taxon>
        <taxon>Peltaster</taxon>
    </lineage>
</organism>
<evidence type="ECO:0000256" key="1">
    <source>
        <dbReference type="SAM" id="MobiDB-lite"/>
    </source>
</evidence>
<dbReference type="InterPro" id="IPR013877">
    <property type="entry name" value="YAP-bd/ALF4/Glomulin"/>
</dbReference>
<dbReference type="GO" id="GO:0005737">
    <property type="term" value="C:cytoplasm"/>
    <property type="evidence" value="ECO:0007669"/>
    <property type="project" value="TreeGrafter"/>
</dbReference>
<sequence>MAQESPLITALPPHTDYISYLTIVEQYLTEETLPILHKVLQDETLTTNIGWDLVQILTPMLPASVDCLNDIARLGNPREVILKVTEALRFIEYDNITHHVDHEELSVSKLKITTTQPPLPLFVQQYNALLSMLTTLHARIRTKYPSRFLSTTLQAVLSSFASAESHRDDMVPSIVQMIKQMRGIQRPALPSRNSSNTLSRTVTKETNAPAASDPEGTSSSQSEPGEAAIQTKLFQAFLTHVIEEYVSNMPTVDGVPGMAWSTRLMETLHPERVIPNTKTTSYRFKADGVLHTRNDVLGQLVSLAHDLDISDSVILKAATTADIAAIGGDEEEPPASSADIPLSSAGSALLYTARQMSTILHGRQQQLSEFAIFPQHHDLMNVGLSAASSAMGTVGTEPEALIDACLALGLLALENDNIGAPGQDIHFTEYLQMTSLLASNCPNANLRGHAHYLVSTVLRSHPDDKVRFAFISDTLEHCPFENLKTTAVGWIKGEVVEASVAPHEGQESSVFSKPFALERLAPYLFPALQADLVTAPVDAAWRTFQLNLSFYHAVLNFLVLLVSSKQLRQHLDIQDLWKDHDIGGSYLQPLRNATQRFMKSIETEDGAIEYSTEEDKQQLIAGMNVMTQTLERVTEAAKTLNEP</sequence>
<keyword evidence="3" id="KW-1185">Reference proteome</keyword>
<dbReference type="Pfam" id="PF08568">
    <property type="entry name" value="Kinetochor_Ybp2"/>
    <property type="match status" value="1"/>
</dbReference>
<feature type="compositionally biased region" description="Polar residues" evidence="1">
    <location>
        <begin position="191"/>
        <end position="206"/>
    </location>
</feature>
<reference evidence="2 3" key="1">
    <citation type="journal article" date="2016" name="Sci. Rep.">
        <title>Peltaster fructicola genome reveals evolution from an invasive phytopathogen to an ectophytic parasite.</title>
        <authorList>
            <person name="Xu C."/>
            <person name="Chen H."/>
            <person name="Gleason M.L."/>
            <person name="Xu J.R."/>
            <person name="Liu H."/>
            <person name="Zhang R."/>
            <person name="Sun G."/>
        </authorList>
    </citation>
    <scope>NUCLEOTIDE SEQUENCE [LARGE SCALE GENOMIC DNA]</scope>
    <source>
        <strain evidence="2 3">LNHT1506</strain>
    </source>
</reference>
<name>A0A6H0XIP6_9PEZI</name>
<evidence type="ECO:0000313" key="3">
    <source>
        <dbReference type="Proteomes" id="UP000503462"/>
    </source>
</evidence>
<dbReference type="Proteomes" id="UP000503462">
    <property type="component" value="Chromosome 1"/>
</dbReference>
<dbReference type="GO" id="GO:0034599">
    <property type="term" value="P:cellular response to oxidative stress"/>
    <property type="evidence" value="ECO:0007669"/>
    <property type="project" value="InterPro"/>
</dbReference>
<proteinExistence type="predicted"/>
<evidence type="ECO:0008006" key="4">
    <source>
        <dbReference type="Google" id="ProtNLM"/>
    </source>
</evidence>
<protein>
    <recommendedName>
        <fullName evidence="4">DUF1760-domain-containing protein</fullName>
    </recommendedName>
</protein>
<dbReference type="InterPro" id="IPR040347">
    <property type="entry name" value="YBP1/2"/>
</dbReference>
<dbReference type="PANTHER" id="PTHR28020">
    <property type="entry name" value="YAP1-BINDING PROTEIN 1-RELATED"/>
    <property type="match status" value="1"/>
</dbReference>
<gene>
    <name evidence="2" type="ORF">AMS68_000026</name>
</gene>
<dbReference type="OrthoDB" id="5396786at2759"/>